<evidence type="ECO:0000256" key="5">
    <source>
        <dbReference type="ARBA" id="ARBA00022776"/>
    </source>
</evidence>
<dbReference type="GeneID" id="101864084"/>
<comment type="subcellular location">
    <subcellularLocation>
        <location evidence="1 11">Nucleus</location>
    </subcellularLocation>
</comment>
<feature type="region of interest" description="Disordered" evidence="13">
    <location>
        <begin position="1179"/>
        <end position="1201"/>
    </location>
</feature>
<evidence type="ECO:0000256" key="13">
    <source>
        <dbReference type="SAM" id="MobiDB-lite"/>
    </source>
</evidence>
<sequence length="1201" mass="135152">MHIKSIVIDGFKSYAQRTEVNGFDPLFNAITGLNGSGKSNILDSICFLLGISNLSQVRAGSLQELVYKNGQAGVTKATVSITFDNADKNQTPLGYEQYDEITVTRQVVIGGRNKYMINGSNANNMRVQDLFRSVQLNVNNPHFLIMQGRITKVLNMKPPEILSMIEEAAGTRLYETKKEAAQKTIEKKDAKLREIDTVLKEDITPTLTKLRDERSSYLEYQKIIRELEHLNKLYVAYQFISAEEKKKKSADELTEMQEVIVKTKERIEEIKGKMEEIEVTIAELEKKRNEESGSVISQLEAELADKKSADVKVQSAVNSKKDNLKSEQKRQKEVNKNITDNKATITNRQKDLSKIEANVEKMRAEKVAAEEEYEAAKKHFQAVSAGLSSNDDGEAATLNDQLITAKSDISKAETDTKQAQMRLKHAQQEIKTKESELKKTDQAYKKDHTAFDVVSKSLNKLEADMKKLGYQEGTEEKMAADRRTLVKEVQDHKGKLLTMEARYPNLKFEYKDPEKNFDRSKVSGLVCKLFSVNDSKHSSALEVTAGGKLYNVVVDSEITGKKLLKFGELKRRCTILPLNKIAGRSIDDATLKRAESLVGKGNVHTALSLVTYDKKFHPIMQFVFGSVFVCSDLDTASKVAYDAKIMRKCVTLEGDTVDPAGTLSGGARAHSASVLAMLQELRGLEEFVSTKSGELEQLDREMKEVQKVANKYTEAKQQYDLKVQEVEQLKVRLEQSSHHQQLEEVNALKASVEEQNKILKEAQETQKKAQQKVKDLEDKLKNAAALREKELKEADKRVTDSKKKMEASASKSKDHLQEVDSIRLEIETLQKEMQSYEEQLVAVGDSIESINAGLKDLNEEVAASKAQVQKAQDALNKQKATLKAYNEDIAAHDSQKRELHKESNESGLRIQEVEHKIAKFQKESKDTCRYVESLLEKYSWIADERKYFGQPNTIYDFKAQDPKEAEKRIQKLTETKDKLSKNVNVRAMNLLGSAEEQYADLMKKRKVVLNDKAKIASVIEELDKKKKEALLKAWEQVNKDFGSIFSTLLPGTQAKLSPPEGQTVLDGLEVKVGFGAVWKESLGELSGGQRSLVALSLILAMLLFKPAPIYILDEVDAALDLSHTQNIGQMIKSHFKHSQFIVVSLKDGMFNNANVLFRTKFVDGVSTVSRHVQLQSHKALLSSSSDKENESTNVQRKKQKK</sequence>
<evidence type="ECO:0000256" key="4">
    <source>
        <dbReference type="ARBA" id="ARBA00022741"/>
    </source>
</evidence>
<keyword evidence="8" id="KW-0226">DNA condensation</keyword>
<dbReference type="Gene3D" id="3.40.50.300">
    <property type="entry name" value="P-loop containing nucleotide triphosphate hydrolases"/>
    <property type="match status" value="2"/>
</dbReference>
<evidence type="ECO:0000256" key="1">
    <source>
        <dbReference type="ARBA" id="ARBA00004123"/>
    </source>
</evidence>
<dbReference type="RefSeq" id="XP_005105883.1">
    <property type="nucleotide sequence ID" value="XM_005105826.3"/>
</dbReference>
<evidence type="ECO:0000259" key="14">
    <source>
        <dbReference type="SMART" id="SM00968"/>
    </source>
</evidence>
<evidence type="ECO:0000256" key="11">
    <source>
        <dbReference type="PIRNR" id="PIRNR005719"/>
    </source>
</evidence>
<dbReference type="InterPro" id="IPR027120">
    <property type="entry name" value="Smc2_ABC"/>
</dbReference>
<organism evidence="15 16">
    <name type="scientific">Aplysia californica</name>
    <name type="common">California sea hare</name>
    <dbReference type="NCBI Taxonomy" id="6500"/>
    <lineage>
        <taxon>Eukaryota</taxon>
        <taxon>Metazoa</taxon>
        <taxon>Spiralia</taxon>
        <taxon>Lophotrochozoa</taxon>
        <taxon>Mollusca</taxon>
        <taxon>Gastropoda</taxon>
        <taxon>Heterobranchia</taxon>
        <taxon>Euthyneura</taxon>
        <taxon>Tectipleura</taxon>
        <taxon>Aplysiida</taxon>
        <taxon>Aplysioidea</taxon>
        <taxon>Aplysiidae</taxon>
        <taxon>Aplysia</taxon>
    </lineage>
</organism>
<proteinExistence type="inferred from homology"/>
<dbReference type="InterPro" id="IPR027417">
    <property type="entry name" value="P-loop_NTPase"/>
</dbReference>
<evidence type="ECO:0000256" key="3">
    <source>
        <dbReference type="ARBA" id="ARBA00022618"/>
    </source>
</evidence>
<evidence type="ECO:0000256" key="9">
    <source>
        <dbReference type="ARBA" id="ARBA00023242"/>
    </source>
</evidence>
<comment type="similarity">
    <text evidence="2">Belongs to the SMC family. SMC2 subfamily.</text>
</comment>
<keyword evidence="10" id="KW-0131">Cell cycle</keyword>
<dbReference type="PANTHER" id="PTHR43977">
    <property type="entry name" value="STRUCTURAL MAINTENANCE OF CHROMOSOMES PROTEIN 3"/>
    <property type="match status" value="1"/>
</dbReference>
<evidence type="ECO:0000256" key="12">
    <source>
        <dbReference type="SAM" id="Coils"/>
    </source>
</evidence>
<keyword evidence="15" id="KW-1185">Reference proteome</keyword>
<evidence type="ECO:0000313" key="15">
    <source>
        <dbReference type="Proteomes" id="UP000694888"/>
    </source>
</evidence>
<dbReference type="Gene3D" id="3.30.70.1620">
    <property type="match status" value="1"/>
</dbReference>
<dbReference type="CDD" id="cd03273">
    <property type="entry name" value="ABC_SMC2_euk"/>
    <property type="match status" value="1"/>
</dbReference>
<evidence type="ECO:0000256" key="2">
    <source>
        <dbReference type="ARBA" id="ARBA00005231"/>
    </source>
</evidence>
<dbReference type="Pfam" id="PF02463">
    <property type="entry name" value="SMC_N"/>
    <property type="match status" value="1"/>
</dbReference>
<gene>
    <name evidence="16" type="primary">LOC101864084</name>
</gene>
<dbReference type="SUPFAM" id="SSF52540">
    <property type="entry name" value="P-loop containing nucleoside triphosphate hydrolases"/>
    <property type="match status" value="1"/>
</dbReference>
<keyword evidence="6" id="KW-0067">ATP-binding</keyword>
<feature type="domain" description="SMC hinge" evidence="14">
    <location>
        <begin position="520"/>
        <end position="640"/>
    </location>
</feature>
<keyword evidence="7 12" id="KW-0175">Coiled coil</keyword>
<protein>
    <recommendedName>
        <fullName evidence="11">Structural maintenance of chromosomes protein</fullName>
    </recommendedName>
</protein>
<keyword evidence="3" id="KW-0132">Cell division</keyword>
<feature type="compositionally biased region" description="Basic and acidic residues" evidence="13">
    <location>
        <begin position="319"/>
        <end position="335"/>
    </location>
</feature>
<evidence type="ECO:0000256" key="8">
    <source>
        <dbReference type="ARBA" id="ARBA00023067"/>
    </source>
</evidence>
<dbReference type="InterPro" id="IPR024704">
    <property type="entry name" value="SMC"/>
</dbReference>
<dbReference type="Proteomes" id="UP000694888">
    <property type="component" value="Unplaced"/>
</dbReference>
<dbReference type="Pfam" id="PF06470">
    <property type="entry name" value="SMC_hinge"/>
    <property type="match status" value="1"/>
</dbReference>
<dbReference type="InterPro" id="IPR010935">
    <property type="entry name" value="SMC_hinge"/>
</dbReference>
<evidence type="ECO:0000256" key="10">
    <source>
        <dbReference type="ARBA" id="ARBA00023306"/>
    </source>
</evidence>
<reference evidence="16" key="1">
    <citation type="submission" date="2025-08" db="UniProtKB">
        <authorList>
            <consortium name="RefSeq"/>
        </authorList>
    </citation>
    <scope>IDENTIFICATION</scope>
</reference>
<dbReference type="PIRSF" id="PIRSF005719">
    <property type="entry name" value="SMC"/>
    <property type="match status" value="1"/>
</dbReference>
<dbReference type="Gene3D" id="1.20.1060.20">
    <property type="match status" value="1"/>
</dbReference>
<dbReference type="SMART" id="SM00968">
    <property type="entry name" value="SMC_hinge"/>
    <property type="match status" value="1"/>
</dbReference>
<feature type="region of interest" description="Disordered" evidence="13">
    <location>
        <begin position="318"/>
        <end position="345"/>
    </location>
</feature>
<dbReference type="InterPro" id="IPR003395">
    <property type="entry name" value="RecF/RecN/SMC_N"/>
</dbReference>
<evidence type="ECO:0000256" key="6">
    <source>
        <dbReference type="ARBA" id="ARBA00022840"/>
    </source>
</evidence>
<keyword evidence="4" id="KW-0547">Nucleotide-binding</keyword>
<dbReference type="InterPro" id="IPR036277">
    <property type="entry name" value="SMC_hinge_sf"/>
</dbReference>
<evidence type="ECO:0000256" key="7">
    <source>
        <dbReference type="ARBA" id="ARBA00023054"/>
    </source>
</evidence>
<name>A0ABM0K0H9_APLCA</name>
<keyword evidence="9 11" id="KW-0539">Nucleus</keyword>
<evidence type="ECO:0000313" key="16">
    <source>
        <dbReference type="RefSeq" id="XP_005105883.1"/>
    </source>
</evidence>
<feature type="compositionally biased region" description="Polar residues" evidence="13">
    <location>
        <begin position="336"/>
        <end position="345"/>
    </location>
</feature>
<feature type="region of interest" description="Disordered" evidence="13">
    <location>
        <begin position="791"/>
        <end position="816"/>
    </location>
</feature>
<keyword evidence="5" id="KW-0498">Mitosis</keyword>
<dbReference type="Gene3D" id="1.10.287.1490">
    <property type="match status" value="1"/>
</dbReference>
<feature type="coiled-coil region" evidence="12">
    <location>
        <begin position="409"/>
        <end position="443"/>
    </location>
</feature>
<accession>A0ABM0K0H9</accession>
<dbReference type="SUPFAM" id="SSF75553">
    <property type="entry name" value="Smc hinge domain"/>
    <property type="match status" value="1"/>
</dbReference>